<gene>
    <name evidence="1" type="ORF">IAD15_01115</name>
</gene>
<accession>A0A9D1HM61</accession>
<evidence type="ECO:0000313" key="2">
    <source>
        <dbReference type="Proteomes" id="UP000824175"/>
    </source>
</evidence>
<dbReference type="Pfam" id="PF19524">
    <property type="entry name" value="DUF6054"/>
    <property type="match status" value="1"/>
</dbReference>
<dbReference type="EMBL" id="DVMJ01000008">
    <property type="protein sequence ID" value="HIU12661.1"/>
    <property type="molecule type" value="Genomic_DNA"/>
</dbReference>
<comment type="caution">
    <text evidence="1">The sequence shown here is derived from an EMBL/GenBank/DDBJ whole genome shotgun (WGS) entry which is preliminary data.</text>
</comment>
<reference evidence="1" key="1">
    <citation type="submission" date="2020-10" db="EMBL/GenBank/DDBJ databases">
        <authorList>
            <person name="Gilroy R."/>
        </authorList>
    </citation>
    <scope>NUCLEOTIDE SEQUENCE</scope>
    <source>
        <strain evidence="1">CHK195-11698</strain>
    </source>
</reference>
<dbReference type="InterPro" id="IPR046117">
    <property type="entry name" value="DUF6054"/>
</dbReference>
<name>A0A9D1HM61_9FIRM</name>
<dbReference type="AlphaFoldDB" id="A0A9D1HM61"/>
<sequence length="110" mass="12235">MSKYEKKVYGKFSSIVNYLHEAVMSGSASSSYEDGSDYQDGDYQMALRVYERYSWTGANRVSLTLVVAGSHQEYWVTAITSGGSQGMFMKVNTLGESSFLETIVKAIDQL</sequence>
<evidence type="ECO:0000313" key="1">
    <source>
        <dbReference type="EMBL" id="HIU12661.1"/>
    </source>
</evidence>
<protein>
    <submittedName>
        <fullName evidence="1">Uncharacterized protein</fullName>
    </submittedName>
</protein>
<reference evidence="1" key="2">
    <citation type="journal article" date="2021" name="PeerJ">
        <title>Extensive microbial diversity within the chicken gut microbiome revealed by metagenomics and culture.</title>
        <authorList>
            <person name="Gilroy R."/>
            <person name="Ravi A."/>
            <person name="Getino M."/>
            <person name="Pursley I."/>
            <person name="Horton D.L."/>
            <person name="Alikhan N.F."/>
            <person name="Baker D."/>
            <person name="Gharbi K."/>
            <person name="Hall N."/>
            <person name="Watson M."/>
            <person name="Adriaenssens E.M."/>
            <person name="Foster-Nyarko E."/>
            <person name="Jarju S."/>
            <person name="Secka A."/>
            <person name="Antonio M."/>
            <person name="Oren A."/>
            <person name="Chaudhuri R.R."/>
            <person name="La Ragione R."/>
            <person name="Hildebrand F."/>
            <person name="Pallen M.J."/>
        </authorList>
    </citation>
    <scope>NUCLEOTIDE SEQUENCE</scope>
    <source>
        <strain evidence="1">CHK195-11698</strain>
    </source>
</reference>
<dbReference type="Proteomes" id="UP000824175">
    <property type="component" value="Unassembled WGS sequence"/>
</dbReference>
<proteinExistence type="predicted"/>
<organism evidence="1 2">
    <name type="scientific">Candidatus Fimiplasma intestinipullorum</name>
    <dbReference type="NCBI Taxonomy" id="2840825"/>
    <lineage>
        <taxon>Bacteria</taxon>
        <taxon>Bacillati</taxon>
        <taxon>Bacillota</taxon>
        <taxon>Clostridia</taxon>
        <taxon>Eubacteriales</taxon>
        <taxon>Candidatus Fimiplasma</taxon>
    </lineage>
</organism>